<proteinExistence type="inferred from homology"/>
<evidence type="ECO:0000259" key="4">
    <source>
        <dbReference type="Pfam" id="PF13458"/>
    </source>
</evidence>
<feature type="chain" id="PRO_5046097480" evidence="3">
    <location>
        <begin position="30"/>
        <end position="407"/>
    </location>
</feature>
<comment type="caution">
    <text evidence="5">The sequence shown here is derived from an EMBL/GenBank/DDBJ whole genome shotgun (WGS) entry which is preliminary data.</text>
</comment>
<evidence type="ECO:0000256" key="1">
    <source>
        <dbReference type="ARBA" id="ARBA00010062"/>
    </source>
</evidence>
<dbReference type="PANTHER" id="PTHR30483:SF6">
    <property type="entry name" value="PERIPLASMIC BINDING PROTEIN OF ABC TRANSPORTER FOR NATURAL AMINO ACIDS"/>
    <property type="match status" value="1"/>
</dbReference>
<evidence type="ECO:0000256" key="3">
    <source>
        <dbReference type="SAM" id="SignalP"/>
    </source>
</evidence>
<dbReference type="PANTHER" id="PTHR30483">
    <property type="entry name" value="LEUCINE-SPECIFIC-BINDING PROTEIN"/>
    <property type="match status" value="1"/>
</dbReference>
<comment type="similarity">
    <text evidence="1">Belongs to the leucine-binding protein family.</text>
</comment>
<gene>
    <name evidence="5" type="ORF">GCM10009107_27520</name>
</gene>
<dbReference type="Proteomes" id="UP001500279">
    <property type="component" value="Unassembled WGS sequence"/>
</dbReference>
<feature type="signal peptide" evidence="3">
    <location>
        <begin position="1"/>
        <end position="29"/>
    </location>
</feature>
<feature type="domain" description="Leucine-binding protein" evidence="4">
    <location>
        <begin position="36"/>
        <end position="371"/>
    </location>
</feature>
<name>A0ABN1K2G1_9BURK</name>
<dbReference type="CDD" id="cd06327">
    <property type="entry name" value="PBP1_SBP-like"/>
    <property type="match status" value="1"/>
</dbReference>
<reference evidence="5 6" key="1">
    <citation type="journal article" date="2019" name="Int. J. Syst. Evol. Microbiol.">
        <title>The Global Catalogue of Microorganisms (GCM) 10K type strain sequencing project: providing services to taxonomists for standard genome sequencing and annotation.</title>
        <authorList>
            <consortium name="The Broad Institute Genomics Platform"/>
            <consortium name="The Broad Institute Genome Sequencing Center for Infectious Disease"/>
            <person name="Wu L."/>
            <person name="Ma J."/>
        </authorList>
    </citation>
    <scope>NUCLEOTIDE SEQUENCE [LARGE SCALE GENOMIC DNA]</scope>
    <source>
        <strain evidence="5 6">JCM 15503</strain>
    </source>
</reference>
<evidence type="ECO:0000313" key="5">
    <source>
        <dbReference type="EMBL" id="GAA0753008.1"/>
    </source>
</evidence>
<organism evidence="5 6">
    <name type="scientific">Ideonella azotifigens</name>
    <dbReference type="NCBI Taxonomy" id="513160"/>
    <lineage>
        <taxon>Bacteria</taxon>
        <taxon>Pseudomonadati</taxon>
        <taxon>Pseudomonadota</taxon>
        <taxon>Betaproteobacteria</taxon>
        <taxon>Burkholderiales</taxon>
        <taxon>Sphaerotilaceae</taxon>
        <taxon>Ideonella</taxon>
    </lineage>
</organism>
<keyword evidence="6" id="KW-1185">Reference proteome</keyword>
<evidence type="ECO:0000256" key="2">
    <source>
        <dbReference type="ARBA" id="ARBA00022729"/>
    </source>
</evidence>
<dbReference type="Gene3D" id="3.40.50.2300">
    <property type="match status" value="2"/>
</dbReference>
<sequence>MELQETKMKKIKAITAAAASLFALGAAQAQVSGDVIKIGFITDMSGLYSDIDGPAGAEAIRMAIAEAGGAVAGKKVELLVADHQNKADVAGAKAREWFDQQGVDLLIGGTNSGTSLAMAKVAAEKKKPFIAVGAGTSALTNEQCTPYTVHWAYDTMALAKGTGGAVVRAGGKSWYFLTADYAFGAALQNDTSNVVKAAGGSVVGSVKHPLSASDFSSFLLQAQGSKAQILGLANAGGDTINAIKAANEFGVTSTMKLAGLLVFINDIHSLGLKMTQGMYLTDSWYWNKDAETRAWSRKFFEKIKRMPSSLQAADYSVASNYLAAVKATGSDDGDKVLTQLRKTPINDVFAKGGTIRPDGRMVHDMYLMQVKTPDKSVEPWDYYNVVETIKGDQAFTTKAESKCALWK</sequence>
<dbReference type="InterPro" id="IPR028082">
    <property type="entry name" value="Peripla_BP_I"/>
</dbReference>
<dbReference type="SUPFAM" id="SSF53822">
    <property type="entry name" value="Periplasmic binding protein-like I"/>
    <property type="match status" value="1"/>
</dbReference>
<keyword evidence="2 3" id="KW-0732">Signal</keyword>
<dbReference type="InterPro" id="IPR051010">
    <property type="entry name" value="BCAA_transport"/>
</dbReference>
<accession>A0ABN1K2G1</accession>
<dbReference type="EMBL" id="BAAAEW010000016">
    <property type="protein sequence ID" value="GAA0753008.1"/>
    <property type="molecule type" value="Genomic_DNA"/>
</dbReference>
<evidence type="ECO:0000313" key="6">
    <source>
        <dbReference type="Proteomes" id="UP001500279"/>
    </source>
</evidence>
<protein>
    <submittedName>
        <fullName evidence="5">ABC transporter substrate-binding protein</fullName>
    </submittedName>
</protein>
<dbReference type="InterPro" id="IPR028081">
    <property type="entry name" value="Leu-bd"/>
</dbReference>
<dbReference type="Pfam" id="PF13458">
    <property type="entry name" value="Peripla_BP_6"/>
    <property type="match status" value="1"/>
</dbReference>